<dbReference type="Gene3D" id="3.40.50.12500">
    <property type="match status" value="1"/>
</dbReference>
<sequence length="268" mass="29515">MRLWHQSFTVLDDVPHYRDAIARHLASVAQPGTEIVYHGMDAGTYPSDYPGVHIGYAYLASLHREQFVQAAQRAEREGFDAFIIGTIPDTGFEEARSVVDIPVIAYGNTSVAYAASLGNRVGIVHFIPQLRDQIARNMLVYGYRDLVGPIVQVQTEFHSIMEAYDSPAHLIEAFELAARVAIADGANVIVPGEGPLNIFLADQGIHRVDGVPVIDSLGTLVSVAEMRAAAYRRTGLHPARTGFHYAQPPEDAIRQTRAFYQSRGDRSE</sequence>
<dbReference type="Pfam" id="PF01177">
    <property type="entry name" value="Asp_Glu_race"/>
    <property type="match status" value="1"/>
</dbReference>
<dbReference type="InterPro" id="IPR053714">
    <property type="entry name" value="Iso_Racemase_Enz_sf"/>
</dbReference>
<evidence type="ECO:0000256" key="1">
    <source>
        <dbReference type="ARBA" id="ARBA00038414"/>
    </source>
</evidence>
<gene>
    <name evidence="2" type="ORF">UFOPK3773_02412</name>
</gene>
<proteinExistence type="inferred from homology"/>
<evidence type="ECO:0000313" key="2">
    <source>
        <dbReference type="EMBL" id="CAB4965592.1"/>
    </source>
</evidence>
<dbReference type="GO" id="GO:0047661">
    <property type="term" value="F:amino-acid racemase activity"/>
    <property type="evidence" value="ECO:0007669"/>
    <property type="project" value="InterPro"/>
</dbReference>
<dbReference type="EMBL" id="CAFBNF010000414">
    <property type="protein sequence ID" value="CAB4965592.1"/>
    <property type="molecule type" value="Genomic_DNA"/>
</dbReference>
<protein>
    <submittedName>
        <fullName evidence="2">Unannotated protein</fullName>
    </submittedName>
</protein>
<dbReference type="InterPro" id="IPR015942">
    <property type="entry name" value="Asp/Glu/hydantoin_racemase"/>
</dbReference>
<name>A0A6J7LER2_9ZZZZ</name>
<dbReference type="AlphaFoldDB" id="A0A6J7LER2"/>
<reference evidence="2" key="1">
    <citation type="submission" date="2020-05" db="EMBL/GenBank/DDBJ databases">
        <authorList>
            <person name="Chiriac C."/>
            <person name="Salcher M."/>
            <person name="Ghai R."/>
            <person name="Kavagutti S V."/>
        </authorList>
    </citation>
    <scope>NUCLEOTIDE SEQUENCE</scope>
</reference>
<comment type="similarity">
    <text evidence="1">Belongs to the HyuE racemase family.</text>
</comment>
<accession>A0A6J7LER2</accession>
<organism evidence="2">
    <name type="scientific">freshwater metagenome</name>
    <dbReference type="NCBI Taxonomy" id="449393"/>
    <lineage>
        <taxon>unclassified sequences</taxon>
        <taxon>metagenomes</taxon>
        <taxon>ecological metagenomes</taxon>
    </lineage>
</organism>